<dbReference type="InterPro" id="IPR016197">
    <property type="entry name" value="Chromo-like_dom_sf"/>
</dbReference>
<accession>A0A484LZS6</accession>
<dbReference type="PROSITE" id="PS50878">
    <property type="entry name" value="RT_POL"/>
    <property type="match status" value="1"/>
</dbReference>
<proteinExistence type="predicted"/>
<feature type="domain" description="Reverse transcriptase" evidence="1">
    <location>
        <begin position="1"/>
        <end position="197"/>
    </location>
</feature>
<dbReference type="EMBL" id="OOIL02002298">
    <property type="protein sequence ID" value="VFQ82081.1"/>
    <property type="molecule type" value="Genomic_DNA"/>
</dbReference>
<dbReference type="PANTHER" id="PTHR33116">
    <property type="entry name" value="REVERSE TRANSCRIPTASE ZINC-BINDING DOMAIN-CONTAINING PROTEIN-RELATED-RELATED"/>
    <property type="match status" value="1"/>
</dbReference>
<evidence type="ECO:0000313" key="2">
    <source>
        <dbReference type="EMBL" id="VFQ82081.1"/>
    </source>
</evidence>
<gene>
    <name evidence="2" type="ORF">CCAM_LOCUS23857</name>
</gene>
<dbReference type="PANTHER" id="PTHR33116:SF78">
    <property type="entry name" value="OS12G0587133 PROTEIN"/>
    <property type="match status" value="1"/>
</dbReference>
<dbReference type="AlphaFoldDB" id="A0A484LZS6"/>
<dbReference type="SUPFAM" id="SSF56672">
    <property type="entry name" value="DNA/RNA polymerases"/>
    <property type="match status" value="1"/>
</dbReference>
<sequence>MIHCLDNPSRSANIAIKVDFAKVFARISWQFLEASLNSFGFSSQSCHLLLSTLKATHFSILIKGSPHGFFRMKRGVKQGDPLSPLLFILGNEGLSRMIKGKVEEGYLKAIQTGRSKPPSHLAYADDIIFFLNGHFRNLLRFKGIIDCFLNSSGHMINLNKSHFYTGPRVKPEVKANMQRALQMGEGRLPLNYLGATIGKGKLRKEDCKKIVQHFDAYLNTWYSKVLNQMGRLILIKHVLSSIPLHIVAVQQMPKSIHNMLNKKMQNFLWGYKEGRPKYHWELDHTLFHCQMSFKIWRFFSAAFNGPVPNKEETLHETCMKWWKCHQVPAVITHPPVVHLSHPHCPTPIRILERRLVKKGNKAVTQVLVEWSGLGKEYSTWEYLTALQQRLVELLRFCSKRPKRL</sequence>
<evidence type="ECO:0000313" key="3">
    <source>
        <dbReference type="Proteomes" id="UP000595140"/>
    </source>
</evidence>
<dbReference type="OrthoDB" id="6497161at2759"/>
<keyword evidence="3" id="KW-1185">Reference proteome</keyword>
<dbReference type="InterPro" id="IPR023780">
    <property type="entry name" value="Chromo_domain"/>
</dbReference>
<reference evidence="2 3" key="1">
    <citation type="submission" date="2018-04" db="EMBL/GenBank/DDBJ databases">
        <authorList>
            <person name="Vogel A."/>
        </authorList>
    </citation>
    <scope>NUCLEOTIDE SEQUENCE [LARGE SCALE GENOMIC DNA]</scope>
</reference>
<evidence type="ECO:0000259" key="1">
    <source>
        <dbReference type="PROSITE" id="PS50878"/>
    </source>
</evidence>
<dbReference type="Pfam" id="PF00078">
    <property type="entry name" value="RVT_1"/>
    <property type="match status" value="1"/>
</dbReference>
<dbReference type="InterPro" id="IPR000477">
    <property type="entry name" value="RT_dom"/>
</dbReference>
<dbReference type="Proteomes" id="UP000595140">
    <property type="component" value="Unassembled WGS sequence"/>
</dbReference>
<name>A0A484LZS6_9ASTE</name>
<dbReference type="InterPro" id="IPR043502">
    <property type="entry name" value="DNA/RNA_pol_sf"/>
</dbReference>
<dbReference type="SUPFAM" id="SSF54160">
    <property type="entry name" value="Chromo domain-like"/>
    <property type="match status" value="1"/>
</dbReference>
<protein>
    <recommendedName>
        <fullName evidence="1">Reverse transcriptase domain-containing protein</fullName>
    </recommendedName>
</protein>
<organism evidence="2 3">
    <name type="scientific">Cuscuta campestris</name>
    <dbReference type="NCBI Taxonomy" id="132261"/>
    <lineage>
        <taxon>Eukaryota</taxon>
        <taxon>Viridiplantae</taxon>
        <taxon>Streptophyta</taxon>
        <taxon>Embryophyta</taxon>
        <taxon>Tracheophyta</taxon>
        <taxon>Spermatophyta</taxon>
        <taxon>Magnoliopsida</taxon>
        <taxon>eudicotyledons</taxon>
        <taxon>Gunneridae</taxon>
        <taxon>Pentapetalae</taxon>
        <taxon>asterids</taxon>
        <taxon>lamiids</taxon>
        <taxon>Solanales</taxon>
        <taxon>Convolvulaceae</taxon>
        <taxon>Cuscuteae</taxon>
        <taxon>Cuscuta</taxon>
        <taxon>Cuscuta subgen. Grammica</taxon>
        <taxon>Cuscuta sect. Cleistogrammica</taxon>
    </lineage>
</organism>
<dbReference type="Pfam" id="PF00385">
    <property type="entry name" value="Chromo"/>
    <property type="match status" value="1"/>
</dbReference>